<protein>
    <submittedName>
        <fullName evidence="3">Uncharacterized protein</fullName>
    </submittedName>
</protein>
<dbReference type="HOGENOM" id="CLU_452812_0_0_1"/>
<dbReference type="EMBL" id="KN822081">
    <property type="protein sequence ID" value="KIM58796.1"/>
    <property type="molecule type" value="Genomic_DNA"/>
</dbReference>
<name>A0A0C3DS26_9AGAM</name>
<gene>
    <name evidence="3" type="ORF">SCLCIDRAFT_27795</name>
</gene>
<evidence type="ECO:0000256" key="1">
    <source>
        <dbReference type="SAM" id="Coils"/>
    </source>
</evidence>
<feature type="region of interest" description="Disordered" evidence="2">
    <location>
        <begin position="19"/>
        <end position="85"/>
    </location>
</feature>
<feature type="compositionally biased region" description="Low complexity" evidence="2">
    <location>
        <begin position="386"/>
        <end position="402"/>
    </location>
</feature>
<reference evidence="3 4" key="1">
    <citation type="submission" date="2014-04" db="EMBL/GenBank/DDBJ databases">
        <authorList>
            <consortium name="DOE Joint Genome Institute"/>
            <person name="Kuo A."/>
            <person name="Kohler A."/>
            <person name="Nagy L.G."/>
            <person name="Floudas D."/>
            <person name="Copeland A."/>
            <person name="Barry K.W."/>
            <person name="Cichocki N."/>
            <person name="Veneault-Fourrey C."/>
            <person name="LaButti K."/>
            <person name="Lindquist E.A."/>
            <person name="Lipzen A."/>
            <person name="Lundell T."/>
            <person name="Morin E."/>
            <person name="Murat C."/>
            <person name="Sun H."/>
            <person name="Tunlid A."/>
            <person name="Henrissat B."/>
            <person name="Grigoriev I.V."/>
            <person name="Hibbett D.S."/>
            <person name="Martin F."/>
            <person name="Nordberg H.P."/>
            <person name="Cantor M.N."/>
            <person name="Hua S.X."/>
        </authorList>
    </citation>
    <scope>NUCLEOTIDE SEQUENCE [LARGE SCALE GENOMIC DNA]</scope>
    <source>
        <strain evidence="3 4">Foug A</strain>
    </source>
</reference>
<evidence type="ECO:0000256" key="2">
    <source>
        <dbReference type="SAM" id="MobiDB-lite"/>
    </source>
</evidence>
<evidence type="ECO:0000313" key="4">
    <source>
        <dbReference type="Proteomes" id="UP000053989"/>
    </source>
</evidence>
<keyword evidence="1" id="KW-0175">Coiled coil</keyword>
<accession>A0A0C3DS26</accession>
<dbReference type="OrthoDB" id="2693522at2759"/>
<dbReference type="Proteomes" id="UP000053989">
    <property type="component" value="Unassembled WGS sequence"/>
</dbReference>
<sequence>MSLFSLFGFQSARAEADAYPLSKISPAGQDSMDLDCTPEVENPWSSSPSPTSAHASQPYSQVPPVRNGNSPPSTPPPDSQANLIGDLAWPFPASSTHTDWSAPLARPIFSFSRLILEDSDLLLSQSSTRTVGPNTMALIPYEFRIRTIRPHSKVEGKVVCPNDHPGKVFLKEVDSSFVLCQRTMEVEKNQAYREELHTEHAMMQAQYSVLLEDLKKQSVTKDKIISEQGLAFESLKFFFDDLTQVTSAQITTQAEASNSVISQQSRSLEELRRAIEVSKQEVMAEAQAEMHKQIQRVQVEKENELLKLRDHYKTLAHLKESAVTPGLTQGHRHSSPPLSAQTSIPAQGRLFSIQFEDDGVAPWSSRPTPMPYSTSATPRQVPRPSPFRSVSPMSMTHMSSTSPAPPSPSTDLNDNYIEKIAKHVYGFMEKRSPVTPKWQLKKDVLWEQVRADLECNQNMAHVRELFKEVFGVNQDEDFISGPLVSIEEVQSFSENLGPGPDPLDLRWDFRHPTSSDWNQAVIAVLMEQLSEMCKREAWTTLPKSDEYWKAAITEKYGRIKILVDSMSPHCKDDCSLETLQEATMRAMQEKNTKLKKTRRAMRR</sequence>
<proteinExistence type="predicted"/>
<organism evidence="3 4">
    <name type="scientific">Scleroderma citrinum Foug A</name>
    <dbReference type="NCBI Taxonomy" id="1036808"/>
    <lineage>
        <taxon>Eukaryota</taxon>
        <taxon>Fungi</taxon>
        <taxon>Dikarya</taxon>
        <taxon>Basidiomycota</taxon>
        <taxon>Agaricomycotina</taxon>
        <taxon>Agaricomycetes</taxon>
        <taxon>Agaricomycetidae</taxon>
        <taxon>Boletales</taxon>
        <taxon>Sclerodermatineae</taxon>
        <taxon>Sclerodermataceae</taxon>
        <taxon>Scleroderma</taxon>
    </lineage>
</organism>
<keyword evidence="4" id="KW-1185">Reference proteome</keyword>
<feature type="compositionally biased region" description="Polar residues" evidence="2">
    <location>
        <begin position="365"/>
        <end position="378"/>
    </location>
</feature>
<feature type="compositionally biased region" description="Low complexity" evidence="2">
    <location>
        <begin position="43"/>
        <end position="58"/>
    </location>
</feature>
<feature type="region of interest" description="Disordered" evidence="2">
    <location>
        <begin position="362"/>
        <end position="410"/>
    </location>
</feature>
<dbReference type="InParanoid" id="A0A0C3DS26"/>
<dbReference type="AlphaFoldDB" id="A0A0C3DS26"/>
<feature type="coiled-coil region" evidence="1">
    <location>
        <begin position="261"/>
        <end position="303"/>
    </location>
</feature>
<reference evidence="4" key="2">
    <citation type="submission" date="2015-01" db="EMBL/GenBank/DDBJ databases">
        <title>Evolutionary Origins and Diversification of the Mycorrhizal Mutualists.</title>
        <authorList>
            <consortium name="DOE Joint Genome Institute"/>
            <consortium name="Mycorrhizal Genomics Consortium"/>
            <person name="Kohler A."/>
            <person name="Kuo A."/>
            <person name="Nagy L.G."/>
            <person name="Floudas D."/>
            <person name="Copeland A."/>
            <person name="Barry K.W."/>
            <person name="Cichocki N."/>
            <person name="Veneault-Fourrey C."/>
            <person name="LaButti K."/>
            <person name="Lindquist E.A."/>
            <person name="Lipzen A."/>
            <person name="Lundell T."/>
            <person name="Morin E."/>
            <person name="Murat C."/>
            <person name="Riley R."/>
            <person name="Ohm R."/>
            <person name="Sun H."/>
            <person name="Tunlid A."/>
            <person name="Henrissat B."/>
            <person name="Grigoriev I.V."/>
            <person name="Hibbett D.S."/>
            <person name="Martin F."/>
        </authorList>
    </citation>
    <scope>NUCLEOTIDE SEQUENCE [LARGE SCALE GENOMIC DNA]</scope>
    <source>
        <strain evidence="4">Foug A</strain>
    </source>
</reference>
<dbReference type="STRING" id="1036808.A0A0C3DS26"/>
<evidence type="ECO:0000313" key="3">
    <source>
        <dbReference type="EMBL" id="KIM58796.1"/>
    </source>
</evidence>